<evidence type="ECO:0000256" key="2">
    <source>
        <dbReference type="ARBA" id="ARBA00022692"/>
    </source>
</evidence>
<comment type="caution">
    <text evidence="6">The sequence shown here is derived from an EMBL/GenBank/DDBJ whole genome shotgun (WGS) entry which is preliminary data.</text>
</comment>
<protein>
    <recommendedName>
        <fullName evidence="8">Solute carrier family 46 member 3</fullName>
    </recommendedName>
</protein>
<dbReference type="EMBL" id="JALJAT010000004">
    <property type="protein sequence ID" value="KAK4470841.1"/>
    <property type="molecule type" value="Genomic_DNA"/>
</dbReference>
<evidence type="ECO:0000256" key="4">
    <source>
        <dbReference type="ARBA" id="ARBA00023136"/>
    </source>
</evidence>
<keyword evidence="2 5" id="KW-0812">Transmembrane</keyword>
<dbReference type="GO" id="GO:0016020">
    <property type="term" value="C:membrane"/>
    <property type="evidence" value="ECO:0007669"/>
    <property type="project" value="UniProtKB-SubCell"/>
</dbReference>
<feature type="transmembrane region" description="Helical" evidence="5">
    <location>
        <begin position="181"/>
        <end position="204"/>
    </location>
</feature>
<keyword evidence="4 5" id="KW-0472">Membrane</keyword>
<evidence type="ECO:0000313" key="6">
    <source>
        <dbReference type="EMBL" id="KAK4470841.1"/>
    </source>
</evidence>
<keyword evidence="3 5" id="KW-1133">Transmembrane helix</keyword>
<reference evidence="6" key="1">
    <citation type="submission" date="2022-04" db="EMBL/GenBank/DDBJ databases">
        <authorList>
            <person name="Xu L."/>
            <person name="Lv Z."/>
        </authorList>
    </citation>
    <scope>NUCLEOTIDE SEQUENCE</scope>
    <source>
        <strain evidence="6">LV_2022a</strain>
    </source>
</reference>
<evidence type="ECO:0000313" key="7">
    <source>
        <dbReference type="Proteomes" id="UP001292079"/>
    </source>
</evidence>
<reference evidence="6" key="2">
    <citation type="journal article" date="2023" name="Infect Dis Poverty">
        <title>Chromosome-scale genome of the human blood fluke Schistosoma mekongi and its implications for public health.</title>
        <authorList>
            <person name="Zhou M."/>
            <person name="Xu L."/>
            <person name="Xu D."/>
            <person name="Chen W."/>
            <person name="Khan J."/>
            <person name="Hu Y."/>
            <person name="Huang H."/>
            <person name="Wei H."/>
            <person name="Zhang Y."/>
            <person name="Chusongsang P."/>
            <person name="Tanasarnprasert K."/>
            <person name="Hu X."/>
            <person name="Limpanont Y."/>
            <person name="Lv Z."/>
        </authorList>
    </citation>
    <scope>NUCLEOTIDE SEQUENCE</scope>
    <source>
        <strain evidence="6">LV_2022a</strain>
    </source>
</reference>
<proteinExistence type="predicted"/>
<evidence type="ECO:0000256" key="3">
    <source>
        <dbReference type="ARBA" id="ARBA00022989"/>
    </source>
</evidence>
<dbReference type="PANTHER" id="PTHR23507">
    <property type="entry name" value="ZGC:174356"/>
    <property type="match status" value="1"/>
</dbReference>
<dbReference type="Gene3D" id="1.20.1250.20">
    <property type="entry name" value="MFS general substrate transporter like domains"/>
    <property type="match status" value="1"/>
</dbReference>
<evidence type="ECO:0008006" key="8">
    <source>
        <dbReference type="Google" id="ProtNLM"/>
    </source>
</evidence>
<dbReference type="PANTHER" id="PTHR23507:SF1">
    <property type="entry name" value="FI18259P1-RELATED"/>
    <property type="match status" value="1"/>
</dbReference>
<comment type="subcellular location">
    <subcellularLocation>
        <location evidence="1">Membrane</location>
        <topology evidence="1">Multi-pass membrane protein</topology>
    </subcellularLocation>
</comment>
<feature type="transmembrane region" description="Helical" evidence="5">
    <location>
        <begin position="70"/>
        <end position="92"/>
    </location>
</feature>
<dbReference type="InterPro" id="IPR036259">
    <property type="entry name" value="MFS_trans_sf"/>
</dbReference>
<name>A0AAE1ZAS5_SCHME</name>
<dbReference type="Proteomes" id="UP001292079">
    <property type="component" value="Unassembled WGS sequence"/>
</dbReference>
<evidence type="ECO:0000256" key="5">
    <source>
        <dbReference type="SAM" id="Phobius"/>
    </source>
</evidence>
<dbReference type="AlphaFoldDB" id="A0AAE1ZAS5"/>
<evidence type="ECO:0000256" key="1">
    <source>
        <dbReference type="ARBA" id="ARBA00004141"/>
    </source>
</evidence>
<organism evidence="6 7">
    <name type="scientific">Schistosoma mekongi</name>
    <name type="common">Parasitic worm</name>
    <dbReference type="NCBI Taxonomy" id="38744"/>
    <lineage>
        <taxon>Eukaryota</taxon>
        <taxon>Metazoa</taxon>
        <taxon>Spiralia</taxon>
        <taxon>Lophotrochozoa</taxon>
        <taxon>Platyhelminthes</taxon>
        <taxon>Trematoda</taxon>
        <taxon>Digenea</taxon>
        <taxon>Strigeidida</taxon>
        <taxon>Schistosomatoidea</taxon>
        <taxon>Schistosomatidae</taxon>
        <taxon>Schistosoma</taxon>
    </lineage>
</organism>
<accession>A0AAE1ZAS5</accession>
<feature type="transmembrane region" description="Helical" evidence="5">
    <location>
        <begin position="104"/>
        <end position="132"/>
    </location>
</feature>
<gene>
    <name evidence="6" type="ORF">MN116_006357</name>
</gene>
<feature type="transmembrane region" description="Helical" evidence="5">
    <location>
        <begin position="153"/>
        <end position="175"/>
    </location>
</feature>
<dbReference type="GO" id="GO:0022857">
    <property type="term" value="F:transmembrane transporter activity"/>
    <property type="evidence" value="ECO:0007669"/>
    <property type="project" value="TreeGrafter"/>
</dbReference>
<sequence>MSETILQYATRIEIYQMICIMWINSTKLQQNLCYNDKQPTIQSVNNNNNNVNDTINNENELLTKIQQTSAYYLLIYRILLNLPAMITCFIYGSYSNKYGCKLSMLIPCIGAIIAYYSWLFLGVIIGSASAYITTSIRSIISKLMHTTDINASFALISILEIISNLFGSLLFTLIYNYTLNYMSSFTLLFDALLHCLLLLVFLWVRYKLIELEKQNQQEEEEHYQYIDN</sequence>
<keyword evidence="7" id="KW-1185">Reference proteome</keyword>
<dbReference type="SUPFAM" id="SSF103473">
    <property type="entry name" value="MFS general substrate transporter"/>
    <property type="match status" value="1"/>
</dbReference>